<feature type="binding site" evidence="2">
    <location>
        <begin position="117"/>
        <end position="123"/>
    </location>
    <ligand>
        <name>ATP</name>
        <dbReference type="ChEBI" id="CHEBI:30616"/>
    </ligand>
</feature>
<keyword evidence="2 3" id="KW-0132">Cell division</keyword>
<gene>
    <name evidence="2" type="primary">murE</name>
    <name evidence="6" type="ORF">IF202_05100</name>
</gene>
<feature type="binding site" evidence="2">
    <location>
        <position position="467"/>
    </location>
    <ligand>
        <name>meso-2,6-diaminopimelate</name>
        <dbReference type="ChEBI" id="CHEBI:57791"/>
    </ligand>
</feature>
<dbReference type="PANTHER" id="PTHR23135:SF4">
    <property type="entry name" value="UDP-N-ACETYLMURAMOYL-L-ALANYL-D-GLUTAMATE--2,6-DIAMINOPIMELATE LIGASE MURE HOMOLOG, CHLOROPLASTIC"/>
    <property type="match status" value="1"/>
</dbReference>
<protein>
    <recommendedName>
        <fullName evidence="2">UDP-N-acetylmuramoyl-L-alanyl-D-glutamate--2,6-diaminopimelate ligase</fullName>
        <ecNumber evidence="2">6.3.2.13</ecNumber>
    </recommendedName>
    <alternativeName>
        <fullName evidence="2">Meso-A2pm-adding enzyme</fullName>
    </alternativeName>
    <alternativeName>
        <fullName evidence="2">Meso-diaminopimelate-adding enzyme</fullName>
    </alternativeName>
    <alternativeName>
        <fullName evidence="2">UDP-MurNAc-L-Ala-D-Glu:meso-diaminopimelate ligase</fullName>
    </alternativeName>
    <alternativeName>
        <fullName evidence="2">UDP-MurNAc-tripeptide synthetase</fullName>
    </alternativeName>
    <alternativeName>
        <fullName evidence="2">UDP-N-acetylmuramyl-tripeptide synthetase</fullName>
    </alternativeName>
</protein>
<dbReference type="InterPro" id="IPR036565">
    <property type="entry name" value="Mur-like_cat_sf"/>
</dbReference>
<accession>A0ABR8NWK6</accession>
<keyword evidence="7" id="KW-1185">Reference proteome</keyword>
<feature type="domain" description="Mur ligase C-terminal" evidence="4">
    <location>
        <begin position="338"/>
        <end position="465"/>
    </location>
</feature>
<feature type="binding site" evidence="2">
    <location>
        <position position="186"/>
    </location>
    <ligand>
        <name>UDP-N-acetyl-alpha-D-muramoyl-L-alanyl-D-glutamate</name>
        <dbReference type="ChEBI" id="CHEBI:83900"/>
    </ligand>
</feature>
<dbReference type="Pfam" id="PF08245">
    <property type="entry name" value="Mur_ligase_M"/>
    <property type="match status" value="1"/>
</dbReference>
<dbReference type="InterPro" id="IPR036615">
    <property type="entry name" value="Mur_ligase_C_dom_sf"/>
</dbReference>
<dbReference type="SUPFAM" id="SSF53623">
    <property type="entry name" value="MurD-like peptide ligases, catalytic domain"/>
    <property type="match status" value="1"/>
</dbReference>
<feature type="binding site" evidence="2">
    <location>
        <begin position="411"/>
        <end position="414"/>
    </location>
    <ligand>
        <name>meso-2,6-diaminopimelate</name>
        <dbReference type="ChEBI" id="CHEBI:57791"/>
    </ligand>
</feature>
<dbReference type="Proteomes" id="UP000604161">
    <property type="component" value="Unassembled WGS sequence"/>
</dbReference>
<feature type="domain" description="Mur ligase central" evidence="5">
    <location>
        <begin position="115"/>
        <end position="315"/>
    </location>
</feature>
<keyword evidence="2 3" id="KW-0573">Peptidoglycan synthesis</keyword>
<evidence type="ECO:0000256" key="1">
    <source>
        <dbReference type="ARBA" id="ARBA00005898"/>
    </source>
</evidence>
<comment type="catalytic activity">
    <reaction evidence="2">
        <text>UDP-N-acetyl-alpha-D-muramoyl-L-alanyl-D-glutamate + meso-2,6-diaminopimelate + ATP = UDP-N-acetyl-alpha-D-muramoyl-L-alanyl-gamma-D-glutamyl-meso-2,6-diaminopimelate + ADP + phosphate + H(+)</text>
        <dbReference type="Rhea" id="RHEA:23676"/>
        <dbReference type="ChEBI" id="CHEBI:15378"/>
        <dbReference type="ChEBI" id="CHEBI:30616"/>
        <dbReference type="ChEBI" id="CHEBI:43474"/>
        <dbReference type="ChEBI" id="CHEBI:57791"/>
        <dbReference type="ChEBI" id="CHEBI:83900"/>
        <dbReference type="ChEBI" id="CHEBI:83905"/>
        <dbReference type="ChEBI" id="CHEBI:456216"/>
        <dbReference type="EC" id="6.3.2.13"/>
    </reaction>
</comment>
<comment type="cofactor">
    <cofactor evidence="2">
        <name>Mg(2+)</name>
        <dbReference type="ChEBI" id="CHEBI:18420"/>
    </cofactor>
</comment>
<dbReference type="RefSeq" id="WP_191593762.1">
    <property type="nucleotide sequence ID" value="NZ_JACYFC010000001.1"/>
</dbReference>
<keyword evidence="2" id="KW-0963">Cytoplasm</keyword>
<evidence type="ECO:0000259" key="5">
    <source>
        <dbReference type="Pfam" id="PF08245"/>
    </source>
</evidence>
<feature type="modified residue" description="N6-carboxylysine" evidence="2">
    <location>
        <position position="226"/>
    </location>
</feature>
<feature type="binding site" evidence="2">
    <location>
        <position position="38"/>
    </location>
    <ligand>
        <name>UDP-N-acetyl-alpha-D-muramoyl-L-alanyl-D-glutamate</name>
        <dbReference type="ChEBI" id="CHEBI:83900"/>
    </ligand>
</feature>
<feature type="short sequence motif" description="Meso-diaminopimelate recognition motif" evidence="2">
    <location>
        <begin position="411"/>
        <end position="414"/>
    </location>
</feature>
<evidence type="ECO:0000259" key="4">
    <source>
        <dbReference type="Pfam" id="PF02875"/>
    </source>
</evidence>
<dbReference type="Gene3D" id="3.90.190.20">
    <property type="entry name" value="Mur ligase, C-terminal domain"/>
    <property type="match status" value="1"/>
</dbReference>
<dbReference type="Gene3D" id="3.40.1190.10">
    <property type="entry name" value="Mur-like, catalytic domain"/>
    <property type="match status" value="1"/>
</dbReference>
<comment type="pathway">
    <text evidence="2 3">Cell wall biogenesis; peptidoglycan biosynthesis.</text>
</comment>
<comment type="caution">
    <text evidence="2">Lacks conserved residue(s) required for the propagation of feature annotation.</text>
</comment>
<dbReference type="HAMAP" id="MF_00208">
    <property type="entry name" value="MurE"/>
    <property type="match status" value="1"/>
</dbReference>
<keyword evidence="2 3" id="KW-0131">Cell cycle</keyword>
<dbReference type="EC" id="6.3.2.13" evidence="2"/>
<dbReference type="GO" id="GO:0008765">
    <property type="term" value="F:UDP-N-acetylmuramoylalanyl-D-glutamate-2,6-diaminopimelate ligase activity"/>
    <property type="evidence" value="ECO:0007669"/>
    <property type="project" value="UniProtKB-EC"/>
</dbReference>
<feature type="binding site" evidence="2">
    <location>
        <position position="194"/>
    </location>
    <ligand>
        <name>UDP-N-acetyl-alpha-D-muramoyl-L-alanyl-D-glutamate</name>
        <dbReference type="ChEBI" id="CHEBI:83900"/>
    </ligand>
</feature>
<name>A0ABR8NWK6_9GAMM</name>
<evidence type="ECO:0000256" key="2">
    <source>
        <dbReference type="HAMAP-Rule" id="MF_00208"/>
    </source>
</evidence>
<feature type="binding site" evidence="2">
    <location>
        <position position="158"/>
    </location>
    <ligand>
        <name>UDP-N-acetyl-alpha-D-muramoyl-L-alanyl-D-glutamate</name>
        <dbReference type="ChEBI" id="CHEBI:83900"/>
    </ligand>
</feature>
<comment type="caution">
    <text evidence="6">The sequence shown here is derived from an EMBL/GenBank/DDBJ whole genome shotgun (WGS) entry which is preliminary data.</text>
</comment>
<dbReference type="InterPro" id="IPR005761">
    <property type="entry name" value="UDP-N-AcMur-Glu-dNH2Pim_ligase"/>
</dbReference>
<feature type="binding site" evidence="2">
    <location>
        <position position="387"/>
    </location>
    <ligand>
        <name>meso-2,6-diaminopimelate</name>
        <dbReference type="ChEBI" id="CHEBI:57791"/>
    </ligand>
</feature>
<comment type="PTM">
    <text evidence="2">Carboxylation is probably crucial for Mg(2+) binding and, consequently, for the gamma-phosphate positioning of ATP.</text>
</comment>
<feature type="binding site" evidence="2">
    <location>
        <position position="463"/>
    </location>
    <ligand>
        <name>meso-2,6-diaminopimelate</name>
        <dbReference type="ChEBI" id="CHEBI:57791"/>
    </ligand>
</feature>
<keyword evidence="2 3" id="KW-0961">Cell wall biogenesis/degradation</keyword>
<dbReference type="NCBIfam" id="NF001126">
    <property type="entry name" value="PRK00139.1-4"/>
    <property type="match status" value="1"/>
</dbReference>
<comment type="similarity">
    <text evidence="1 2">Belongs to the MurCDEF family. MurE subfamily.</text>
</comment>
<comment type="subcellular location">
    <subcellularLocation>
        <location evidence="2 3">Cytoplasm</location>
    </subcellularLocation>
</comment>
<dbReference type="NCBIfam" id="TIGR01085">
    <property type="entry name" value="murE"/>
    <property type="match status" value="1"/>
</dbReference>
<dbReference type="SUPFAM" id="SSF63418">
    <property type="entry name" value="MurE/MurF N-terminal domain"/>
    <property type="match status" value="1"/>
</dbReference>
<dbReference type="EMBL" id="JACYFC010000001">
    <property type="protein sequence ID" value="MBD5770421.1"/>
    <property type="molecule type" value="Genomic_DNA"/>
</dbReference>
<keyword evidence="2" id="KW-0547">Nucleotide-binding</keyword>
<keyword evidence="2" id="KW-0460">Magnesium</keyword>
<dbReference type="Pfam" id="PF02875">
    <property type="entry name" value="Mur_ligase_C"/>
    <property type="match status" value="1"/>
</dbReference>
<keyword evidence="2" id="KW-0067">ATP-binding</keyword>
<dbReference type="PANTHER" id="PTHR23135">
    <property type="entry name" value="MUR LIGASE FAMILY MEMBER"/>
    <property type="match status" value="1"/>
</dbReference>
<evidence type="ECO:0000256" key="3">
    <source>
        <dbReference type="RuleBase" id="RU004135"/>
    </source>
</evidence>
<dbReference type="InterPro" id="IPR035911">
    <property type="entry name" value="MurE/MurF_N"/>
</dbReference>
<dbReference type="Gene3D" id="3.40.1390.10">
    <property type="entry name" value="MurE/MurF, N-terminal domain"/>
    <property type="match status" value="1"/>
</dbReference>
<keyword evidence="2 6" id="KW-0436">Ligase</keyword>
<dbReference type="InterPro" id="IPR004101">
    <property type="entry name" value="Mur_ligase_C"/>
</dbReference>
<reference evidence="6 7" key="1">
    <citation type="submission" date="2020-09" db="EMBL/GenBank/DDBJ databases">
        <title>Marinomonas sp. nov., isolated from the cysticercosis algae of Qingdao, China.</title>
        <authorList>
            <person name="Sun X."/>
        </authorList>
    </citation>
    <scope>NUCLEOTIDE SEQUENCE [LARGE SCALE GENOMIC DNA]</scope>
    <source>
        <strain evidence="6 7">SM2066</strain>
    </source>
</reference>
<proteinExistence type="inferred from homology"/>
<feature type="binding site" evidence="2">
    <location>
        <position position="192"/>
    </location>
    <ligand>
        <name>UDP-N-acetyl-alpha-D-muramoyl-L-alanyl-D-glutamate</name>
        <dbReference type="ChEBI" id="CHEBI:83900"/>
    </ligand>
</feature>
<sequence>MPQFTCGQLLELAGDSIRGGPHSDVDACVDYTHLEIDSRKVDAQSVFFALPGVTSNGWDYLDKVASLGCRLAVVPAGLNLHHDTLELIFVVDPAKLLVATLNSFFGRMPQHMVAVTGTNGKSSICYYMAQLAQSVGLSSGLVGTFGIGPLDNLSEATQTTPDILSLHLLLMGMAEKGIDFVAFEASSHALDQGRIEGVPFQTAVFSNLSRDHLDYHGDMQSYALAKQRLFTFPSVERSVFCLDDAYASFMATAASNSNCCFYSTQNPTAGFYVKELFLDSVGCHFVLCHPDGEEKIFLPLLGRFNVQNALAALASLWGVVNDKRQLIDGLSVLKGAPGRMDKIDKPNSPLVVVDFAHTADALTVALQALKEHTTGKLICVFGCGGDRDRGKRSLMMSAALGNSDFVWLTSDNPRTESINQIFSDILLGVPNDDGLFHFEPDRRVAIREAISSAGKGDVILIAGKGHEKYQDIQGIKYHFDDKEEALKALESYVN</sequence>
<dbReference type="SUPFAM" id="SSF53244">
    <property type="entry name" value="MurD-like peptide ligases, peptide-binding domain"/>
    <property type="match status" value="1"/>
</dbReference>
<feature type="binding site" evidence="2">
    <location>
        <begin position="159"/>
        <end position="160"/>
    </location>
    <ligand>
        <name>UDP-N-acetyl-alpha-D-muramoyl-L-alanyl-D-glutamate</name>
        <dbReference type="ChEBI" id="CHEBI:83900"/>
    </ligand>
</feature>
<evidence type="ECO:0000313" key="7">
    <source>
        <dbReference type="Proteomes" id="UP000604161"/>
    </source>
</evidence>
<evidence type="ECO:0000313" key="6">
    <source>
        <dbReference type="EMBL" id="MBD5770421.1"/>
    </source>
</evidence>
<organism evidence="6 7">
    <name type="scientific">Marinomonas colpomeniae</name>
    <dbReference type="NCBI Taxonomy" id="2774408"/>
    <lineage>
        <taxon>Bacteria</taxon>
        <taxon>Pseudomonadati</taxon>
        <taxon>Pseudomonadota</taxon>
        <taxon>Gammaproteobacteria</taxon>
        <taxon>Oceanospirillales</taxon>
        <taxon>Oceanospirillaceae</taxon>
        <taxon>Marinomonas</taxon>
    </lineage>
</organism>
<dbReference type="InterPro" id="IPR013221">
    <property type="entry name" value="Mur_ligase_cen"/>
</dbReference>
<keyword evidence="2 3" id="KW-0133">Cell shape</keyword>
<comment type="function">
    <text evidence="2">Catalyzes the addition of meso-diaminopimelic acid to the nucleotide precursor UDP-N-acetylmuramoyl-L-alanyl-D-glutamate (UMAG) in the biosynthesis of bacterial cell-wall peptidoglycan.</text>
</comment>